<name>A0A383CW01_9ZZZZ</name>
<proteinExistence type="predicted"/>
<dbReference type="PANTHER" id="PTHR42866">
    <property type="entry name" value="3-DEOXY-MANNO-OCTULOSONATE CYTIDYLYLTRANSFERASE"/>
    <property type="match status" value="1"/>
</dbReference>
<dbReference type="InterPro" id="IPR029044">
    <property type="entry name" value="Nucleotide-diphossugar_trans"/>
</dbReference>
<dbReference type="GO" id="GO:0005829">
    <property type="term" value="C:cytosol"/>
    <property type="evidence" value="ECO:0007669"/>
    <property type="project" value="TreeGrafter"/>
</dbReference>
<dbReference type="Pfam" id="PF02348">
    <property type="entry name" value="CTP_transf_3"/>
    <property type="match status" value="1"/>
</dbReference>
<evidence type="ECO:0008006" key="4">
    <source>
        <dbReference type="Google" id="ProtNLM"/>
    </source>
</evidence>
<dbReference type="PANTHER" id="PTHR42866:SF2">
    <property type="entry name" value="3-DEOXY-MANNO-OCTULOSONATE CYTIDYLYLTRANSFERASE, MITOCHONDRIAL"/>
    <property type="match status" value="1"/>
</dbReference>
<evidence type="ECO:0000256" key="1">
    <source>
        <dbReference type="ARBA" id="ARBA00022679"/>
    </source>
</evidence>
<protein>
    <recommendedName>
        <fullName evidence="4">3-deoxy-manno-octulosonate cytidylyltransferase</fullName>
    </recommendedName>
</protein>
<dbReference type="AlphaFoldDB" id="A0A383CW01"/>
<organism evidence="3">
    <name type="scientific">marine metagenome</name>
    <dbReference type="NCBI Taxonomy" id="408172"/>
    <lineage>
        <taxon>unclassified sequences</taxon>
        <taxon>metagenomes</taxon>
        <taxon>ecological metagenomes</taxon>
    </lineage>
</organism>
<dbReference type="GO" id="GO:0008690">
    <property type="term" value="F:3-deoxy-manno-octulosonate cytidylyltransferase activity"/>
    <property type="evidence" value="ECO:0007669"/>
    <property type="project" value="TreeGrafter"/>
</dbReference>
<dbReference type="SUPFAM" id="SSF53448">
    <property type="entry name" value="Nucleotide-diphospho-sugar transferases"/>
    <property type="match status" value="1"/>
</dbReference>
<feature type="non-terminal residue" evidence="3">
    <location>
        <position position="1"/>
    </location>
</feature>
<sequence length="238" mass="26509">QWPLTSAYALAVVTQAKANNILLVGFDGYDSNDPRQEEMNEVLATYSQLQNRLPLKSLTPTSYSIPQGSIFEPVIQLNDFVLIIPARYRSSRFPGKPLADLCGKSLIRRVWDKCIQAVGTEQVLVATDDDTIRAHCLEQGMQVTMTSSECLTGTDRVCEVAHQVERDIYINVQGDEPLIEPNDILTVLETARRYNGTIINGMCPIEEERDFRNPNVPKVVAAPDGRLLYMSRAPVPTG</sequence>
<evidence type="ECO:0000313" key="3">
    <source>
        <dbReference type="EMBL" id="SVE36507.1"/>
    </source>
</evidence>
<gene>
    <name evidence="3" type="ORF">METZ01_LOCUS489361</name>
</gene>
<feature type="non-terminal residue" evidence="3">
    <location>
        <position position="238"/>
    </location>
</feature>
<keyword evidence="1" id="KW-0808">Transferase</keyword>
<dbReference type="InterPro" id="IPR003329">
    <property type="entry name" value="Cytidylyl_trans"/>
</dbReference>
<accession>A0A383CW01</accession>
<evidence type="ECO:0000256" key="2">
    <source>
        <dbReference type="ARBA" id="ARBA00022695"/>
    </source>
</evidence>
<dbReference type="EMBL" id="UINC01212262">
    <property type="protein sequence ID" value="SVE36507.1"/>
    <property type="molecule type" value="Genomic_DNA"/>
</dbReference>
<reference evidence="3" key="1">
    <citation type="submission" date="2018-05" db="EMBL/GenBank/DDBJ databases">
        <authorList>
            <person name="Lanie J.A."/>
            <person name="Ng W.-L."/>
            <person name="Kazmierczak K.M."/>
            <person name="Andrzejewski T.M."/>
            <person name="Davidsen T.M."/>
            <person name="Wayne K.J."/>
            <person name="Tettelin H."/>
            <person name="Glass J.I."/>
            <person name="Rusch D."/>
            <person name="Podicherti R."/>
            <person name="Tsui H.-C.T."/>
            <person name="Winkler M.E."/>
        </authorList>
    </citation>
    <scope>NUCLEOTIDE SEQUENCE</scope>
</reference>
<dbReference type="Gene3D" id="3.90.550.10">
    <property type="entry name" value="Spore Coat Polysaccharide Biosynthesis Protein SpsA, Chain A"/>
    <property type="match status" value="1"/>
</dbReference>
<keyword evidence="2" id="KW-0548">Nucleotidyltransferase</keyword>